<dbReference type="SUPFAM" id="SSF160631">
    <property type="entry name" value="SMI1/KNR4-like"/>
    <property type="match status" value="1"/>
</dbReference>
<reference evidence="2 3" key="1">
    <citation type="submission" date="2015-05" db="EMBL/GenBank/DDBJ databases">
        <title>Whole genome sequence and identification of bacterial endophytes from Costus igneus.</title>
        <authorList>
            <person name="Lee Y.P."/>
            <person name="Gan H.M."/>
            <person name="Eng W."/>
            <person name="Wheatley M.S."/>
            <person name="Caraballo A."/>
            <person name="Polter S."/>
            <person name="Savka M.A."/>
            <person name="Hudson A.O."/>
        </authorList>
    </citation>
    <scope>NUCLEOTIDE SEQUENCE [LARGE SCALE GENOMIC DNA]</scope>
    <source>
        <strain evidence="2 3">RIT375</strain>
    </source>
</reference>
<dbReference type="SMART" id="SM00860">
    <property type="entry name" value="SMI1_KNR4"/>
    <property type="match status" value="1"/>
</dbReference>
<dbReference type="InterPro" id="IPR018958">
    <property type="entry name" value="Knr4/Smi1-like_dom"/>
</dbReference>
<dbReference type="eggNOG" id="ENOG50337SV">
    <property type="taxonomic scope" value="Bacteria"/>
</dbReference>
<dbReference type="RefSeq" id="WP_002195041.1">
    <property type="nucleotide sequence ID" value="NZ_LDPG01000012.1"/>
</dbReference>
<dbReference type="EMBL" id="LDPG01000012">
    <property type="protein sequence ID" value="KLV17326.1"/>
    <property type="molecule type" value="Genomic_DNA"/>
</dbReference>
<proteinExistence type="predicted"/>
<gene>
    <name evidence="2" type="ORF">ABW01_17145</name>
</gene>
<name>A0A0J1HUB8_BACAN</name>
<dbReference type="PATRIC" id="fig|1392.242.peg.1310"/>
<organism evidence="2 3">
    <name type="scientific">Bacillus anthracis</name>
    <name type="common">anthrax bacterium</name>
    <dbReference type="NCBI Taxonomy" id="1392"/>
    <lineage>
        <taxon>Bacteria</taxon>
        <taxon>Bacillati</taxon>
        <taxon>Bacillota</taxon>
        <taxon>Bacilli</taxon>
        <taxon>Bacillales</taxon>
        <taxon>Bacillaceae</taxon>
        <taxon>Bacillus</taxon>
        <taxon>Bacillus cereus group</taxon>
    </lineage>
</organism>
<evidence type="ECO:0000259" key="1">
    <source>
        <dbReference type="SMART" id="SM00860"/>
    </source>
</evidence>
<dbReference type="Gene3D" id="3.40.1580.10">
    <property type="entry name" value="SMI1/KNR4-like"/>
    <property type="match status" value="1"/>
</dbReference>
<dbReference type="InterPro" id="IPR037883">
    <property type="entry name" value="Knr4/Smi1-like_sf"/>
</dbReference>
<evidence type="ECO:0000313" key="3">
    <source>
        <dbReference type="Proteomes" id="UP000035904"/>
    </source>
</evidence>
<evidence type="ECO:0000313" key="2">
    <source>
        <dbReference type="EMBL" id="KLV17326.1"/>
    </source>
</evidence>
<sequence>MFNFLKEYVVADRSVRSKQKPIFYPIYQDEIDEAESLLQMELPKELKCFYQEIGCGFLESDKRTFFNRFMDPISVADFRLRQDIYEYNPNLDDVDDEESLVFFEVTELNFLTIKFKEENELGQCPIYSDSTKIADSLEEFLNKMVGNPDYYI</sequence>
<protein>
    <submittedName>
        <fullName evidence="2">SMI1/KNR4 family protein</fullName>
    </submittedName>
</protein>
<feature type="domain" description="Knr4/Smi1-like" evidence="1">
    <location>
        <begin position="25"/>
        <end position="143"/>
    </location>
</feature>
<dbReference type="Proteomes" id="UP000035904">
    <property type="component" value="Unassembled WGS sequence"/>
</dbReference>
<dbReference type="AlphaFoldDB" id="A0A0J1HUB8"/>
<accession>A0A0J1HUB8</accession>
<comment type="caution">
    <text evidence="2">The sequence shown here is derived from an EMBL/GenBank/DDBJ whole genome shotgun (WGS) entry which is preliminary data.</text>
</comment>
<dbReference type="Pfam" id="PF09346">
    <property type="entry name" value="SMI1_KNR4"/>
    <property type="match status" value="1"/>
</dbReference>